<dbReference type="AlphaFoldDB" id="A0AA97DA02"/>
<reference evidence="1" key="2">
    <citation type="submission" date="2024-06" db="EMBL/GenBank/DDBJ databases">
        <title>Caproicibacterium argilliputei sp. nov, a novel caproic acid producing anaerobic bacterium isolated from pit mud.</title>
        <authorList>
            <person name="Xia S."/>
        </authorList>
    </citation>
    <scope>NUCLEOTIDE SEQUENCE</scope>
    <source>
        <strain evidence="1">ZCY20-5</strain>
    </source>
</reference>
<dbReference type="EMBL" id="CP135996">
    <property type="protein sequence ID" value="WOC31763.1"/>
    <property type="molecule type" value="Genomic_DNA"/>
</dbReference>
<organism evidence="1 2">
    <name type="scientific">Caproicibacterium argilliputei</name>
    <dbReference type="NCBI Taxonomy" id="3030016"/>
    <lineage>
        <taxon>Bacteria</taxon>
        <taxon>Bacillati</taxon>
        <taxon>Bacillota</taxon>
        <taxon>Clostridia</taxon>
        <taxon>Eubacteriales</taxon>
        <taxon>Oscillospiraceae</taxon>
        <taxon>Caproicibacterium</taxon>
    </lineage>
</organism>
<dbReference type="PANTHER" id="PTHR33408:SF2">
    <property type="entry name" value="TRANSPOSASE DDE DOMAIN-CONTAINING PROTEIN"/>
    <property type="match status" value="1"/>
</dbReference>
<keyword evidence="2" id="KW-1185">Reference proteome</keyword>
<reference evidence="1" key="1">
    <citation type="submission" date="2023-09" db="EMBL/GenBank/DDBJ databases">
        <authorList>
            <person name="Zeng C."/>
        </authorList>
    </citation>
    <scope>NUCLEOTIDE SEQUENCE</scope>
    <source>
        <strain evidence="1">ZCY20-5</strain>
    </source>
</reference>
<proteinExistence type="predicted"/>
<evidence type="ECO:0000313" key="2">
    <source>
        <dbReference type="Proteomes" id="UP001300604"/>
    </source>
</evidence>
<gene>
    <name evidence="1" type="ORF">PXC00_11225</name>
</gene>
<accession>A0AA97DA02</accession>
<dbReference type="PANTHER" id="PTHR33408">
    <property type="entry name" value="TRANSPOSASE"/>
    <property type="match status" value="1"/>
</dbReference>
<evidence type="ECO:0000313" key="1">
    <source>
        <dbReference type="EMBL" id="WOC31763.1"/>
    </source>
</evidence>
<dbReference type="RefSeq" id="WP_275847020.1">
    <property type="nucleotide sequence ID" value="NZ_CP135996.1"/>
</dbReference>
<sequence>MEHEEVFIDGTKLESKANRYTFVWRKTTEKHLAKVQEAVRQEFEQHEISGNVTLKKLRALVGSEKMACEKAGIVFVHGTGRRKPPEQRAYERLHTLLEKWEDYEKKLFTMGNSRNSYSKTDPDATFMHMKEDHCATGSSNLATMCRLP</sequence>
<dbReference type="KEGG" id="carl:PXC00_11225"/>
<dbReference type="Proteomes" id="UP001300604">
    <property type="component" value="Chromosome"/>
</dbReference>
<protein>
    <recommendedName>
        <fullName evidence="3">Transposase</fullName>
    </recommendedName>
</protein>
<name>A0AA97DA02_9FIRM</name>
<evidence type="ECO:0008006" key="3">
    <source>
        <dbReference type="Google" id="ProtNLM"/>
    </source>
</evidence>